<reference evidence="5" key="4">
    <citation type="journal article" date="2022" name="Microb. Genom.">
        <title>A global pangenome for the wheat fungal pathogen Pyrenophora tritici-repentis and prediction of effector protein structural homology.</title>
        <authorList>
            <person name="Moolhuijzen P.M."/>
            <person name="See P.T."/>
            <person name="Shi G."/>
            <person name="Powell H.R."/>
            <person name="Cockram J."/>
            <person name="Jorgensen L.N."/>
            <person name="Benslimane H."/>
            <person name="Strelkov S.E."/>
            <person name="Turner J."/>
            <person name="Liu Z."/>
            <person name="Moffat C.S."/>
        </authorList>
    </citation>
    <scope>NUCLEOTIDE SEQUENCE [LARGE SCALE GENOMIC DNA]</scope>
</reference>
<reference evidence="2" key="1">
    <citation type="journal article" date="2018" name="BMC Genomics">
        <title>Comparative genomics of the wheat fungal pathogen Pyrenophora tritici-repentis reveals chromosomal variations and genome plasticity.</title>
        <authorList>
            <person name="Moolhuijzen P."/>
            <person name="See P.T."/>
            <person name="Hane J.K."/>
            <person name="Shi G."/>
            <person name="Liu Z."/>
            <person name="Oliver R.P."/>
            <person name="Moffat C.S."/>
        </authorList>
    </citation>
    <scope>NUCLEOTIDE SEQUENCE [LARGE SCALE GENOMIC DNA]</scope>
    <source>
        <strain evidence="2">M4</strain>
    </source>
</reference>
<evidence type="ECO:0000313" key="3">
    <source>
        <dbReference type="EMBL" id="KAI1512211.1"/>
    </source>
</evidence>
<dbReference type="AlphaFoldDB" id="A0A2W1ELX6"/>
<dbReference type="EMBL" id="NRDI02000012">
    <property type="protein sequence ID" value="KAI1512211.1"/>
    <property type="molecule type" value="Genomic_DNA"/>
</dbReference>
<feature type="domain" description="Heterokaryon incompatibility" evidence="1">
    <location>
        <begin position="50"/>
        <end position="154"/>
    </location>
</feature>
<evidence type="ECO:0000313" key="5">
    <source>
        <dbReference type="Proteomes" id="UP000249757"/>
    </source>
</evidence>
<dbReference type="OrthoDB" id="2157530at2759"/>
<keyword evidence="5" id="KW-1185">Reference proteome</keyword>
<comment type="caution">
    <text evidence="2">The sequence shown here is derived from an EMBL/GenBank/DDBJ whole genome shotgun (WGS) entry which is preliminary data.</text>
</comment>
<dbReference type="InterPro" id="IPR010730">
    <property type="entry name" value="HET"/>
</dbReference>
<organism evidence="2 4">
    <name type="scientific">Pyrenophora tritici-repentis</name>
    <dbReference type="NCBI Taxonomy" id="45151"/>
    <lineage>
        <taxon>Eukaryota</taxon>
        <taxon>Fungi</taxon>
        <taxon>Dikarya</taxon>
        <taxon>Ascomycota</taxon>
        <taxon>Pezizomycotina</taxon>
        <taxon>Dothideomycetes</taxon>
        <taxon>Pleosporomycetidae</taxon>
        <taxon>Pleosporales</taxon>
        <taxon>Pleosporineae</taxon>
        <taxon>Pleosporaceae</taxon>
        <taxon>Pyrenophora</taxon>
    </lineage>
</organism>
<protein>
    <submittedName>
        <fullName evidence="2">Heterokaryon incompatibility protein</fullName>
    </submittedName>
</protein>
<evidence type="ECO:0000259" key="1">
    <source>
        <dbReference type="Pfam" id="PF06985"/>
    </source>
</evidence>
<sequence length="233" mass="26733">MTNQYNYDPIDQSTREIRLLKLLPQDGNSKFKNTPSCDIFHTSLNKNPKFIALSYVWGNAKDLGVIRVKDCTVKVTKNLYEAMMALRPRKEPLVIWIDALCINQSDDNEKSWQVGLMADIYRRVHKVVAWLGPADDDSNQVIDYLNSLGAKAEEVGFEFGPDVYKEAWSKLPSKRSAVSSKEQFMVFPRTVFDWSSMFRSVLSENIFYSISGFDRPGSLLPIAGMERLFTRPW</sequence>
<accession>A0A2W1ELX6</accession>
<proteinExistence type="predicted"/>
<reference evidence="3" key="3">
    <citation type="journal article" date="2022" name="bioRxiv">
        <title>A global pangenome for the wheat fungal pathogen Pyrenophora tritici-repentis and prediction of effector protein structural homology.</title>
        <authorList>
            <person name="Moolhuijzen P."/>
            <person name="See P.T."/>
            <person name="Shi G."/>
            <person name="Powell H.R."/>
            <person name="Cockram J."/>
            <person name="Jorgensen L.N."/>
            <person name="Benslimane H."/>
            <person name="Strelkov S.E."/>
            <person name="Turner J."/>
            <person name="Liu Z."/>
            <person name="Moffat C.S."/>
        </authorList>
    </citation>
    <scope>NUCLEOTIDE SEQUENCE</scope>
    <source>
        <strain evidence="3">86-124</strain>
    </source>
</reference>
<reference evidence="3" key="2">
    <citation type="submission" date="2021-05" db="EMBL/GenBank/DDBJ databases">
        <authorList>
            <person name="Moolhuijzen P.M."/>
            <person name="Moffat C.S."/>
        </authorList>
    </citation>
    <scope>NUCLEOTIDE SEQUENCE</scope>
    <source>
        <strain evidence="3">86-124</strain>
    </source>
</reference>
<name>A0A2W1ELX6_9PLEO</name>
<gene>
    <name evidence="3" type="ORF">Ptr86124_009051</name>
    <name evidence="2" type="ORF">PtrM4_126210</name>
</gene>
<dbReference type="InterPro" id="IPR052895">
    <property type="entry name" value="HetReg/Transcr_Mod"/>
</dbReference>
<dbReference type="Proteomes" id="UP000249757">
    <property type="component" value="Unassembled WGS sequence"/>
</dbReference>
<evidence type="ECO:0000313" key="4">
    <source>
        <dbReference type="Proteomes" id="UP000245464"/>
    </source>
</evidence>
<dbReference type="PANTHER" id="PTHR24148:SF73">
    <property type="entry name" value="HET DOMAIN PROTEIN (AFU_ORTHOLOGUE AFUA_8G01020)"/>
    <property type="match status" value="1"/>
</dbReference>
<dbReference type="EMBL" id="NQIK02000007">
    <property type="protein sequence ID" value="KAF7568008.1"/>
    <property type="molecule type" value="Genomic_DNA"/>
</dbReference>
<evidence type="ECO:0000313" key="2">
    <source>
        <dbReference type="EMBL" id="KAF7568008.1"/>
    </source>
</evidence>
<dbReference type="PANTHER" id="PTHR24148">
    <property type="entry name" value="ANKYRIN REPEAT DOMAIN-CONTAINING PROTEIN 39 HOMOLOG-RELATED"/>
    <property type="match status" value="1"/>
</dbReference>
<dbReference type="Proteomes" id="UP000245464">
    <property type="component" value="Chromosome 7"/>
</dbReference>
<dbReference type="OMA" id="MCTISSY"/>
<dbReference type="Pfam" id="PF06985">
    <property type="entry name" value="HET"/>
    <property type="match status" value="1"/>
</dbReference>